<organism evidence="3 4">
    <name type="scientific">Sphingobacterium oryzagri</name>
    <dbReference type="NCBI Taxonomy" id="3025669"/>
    <lineage>
        <taxon>Bacteria</taxon>
        <taxon>Pseudomonadati</taxon>
        <taxon>Bacteroidota</taxon>
        <taxon>Sphingobacteriia</taxon>
        <taxon>Sphingobacteriales</taxon>
        <taxon>Sphingobacteriaceae</taxon>
        <taxon>Sphingobacterium</taxon>
    </lineage>
</organism>
<dbReference type="RefSeq" id="WP_274268916.1">
    <property type="nucleotide sequence ID" value="NZ_CP117880.1"/>
</dbReference>
<feature type="chain" id="PRO_5047470271" evidence="1">
    <location>
        <begin position="20"/>
        <end position="214"/>
    </location>
</feature>
<sequence length="214" mass="23993">MKKISMTMALLIAGFYLQAQQVRFGVKAGANLSSLTEYDYLLTGYEDASLDYKVGFNAGVFSQIFINKNWGLETGLYFTQLGGQDRERDLNEDYRLRANASYLQLPVSVFREIRLPGKVRLYPALGAYAGYGIAGKIKSSGHINNIDISQEQDYFKDFARRFDVGATAGIQVGLDNFLFGAAYDQGVVRVNSQKVNWEENGYNSNFKLTVGYLF</sequence>
<evidence type="ECO:0000313" key="3">
    <source>
        <dbReference type="EMBL" id="WDF70207.1"/>
    </source>
</evidence>
<keyword evidence="1" id="KW-0732">Signal</keyword>
<evidence type="ECO:0000313" key="4">
    <source>
        <dbReference type="Proteomes" id="UP001221558"/>
    </source>
</evidence>
<dbReference type="EMBL" id="CP117880">
    <property type="protein sequence ID" value="WDF70207.1"/>
    <property type="molecule type" value="Genomic_DNA"/>
</dbReference>
<dbReference type="Proteomes" id="UP001221558">
    <property type="component" value="Chromosome"/>
</dbReference>
<feature type="domain" description="Outer membrane protein beta-barrel" evidence="2">
    <location>
        <begin position="18"/>
        <end position="186"/>
    </location>
</feature>
<proteinExistence type="predicted"/>
<reference evidence="3 4" key="1">
    <citation type="submission" date="2023-02" db="EMBL/GenBank/DDBJ databases">
        <title>Genome sequence of Sphingobacterium sp. KACC 22765.</title>
        <authorList>
            <person name="Kim S."/>
            <person name="Heo J."/>
            <person name="Kwon S.-W."/>
        </authorList>
    </citation>
    <scope>NUCLEOTIDE SEQUENCE [LARGE SCALE GENOMIC DNA]</scope>
    <source>
        <strain evidence="3 4">KACC 22765</strain>
    </source>
</reference>
<dbReference type="Pfam" id="PF13568">
    <property type="entry name" value="OMP_b-brl_2"/>
    <property type="match status" value="1"/>
</dbReference>
<evidence type="ECO:0000256" key="1">
    <source>
        <dbReference type="SAM" id="SignalP"/>
    </source>
</evidence>
<feature type="signal peptide" evidence="1">
    <location>
        <begin position="1"/>
        <end position="19"/>
    </location>
</feature>
<accession>A0ABY7WKT4</accession>
<keyword evidence="4" id="KW-1185">Reference proteome</keyword>
<evidence type="ECO:0000259" key="2">
    <source>
        <dbReference type="Pfam" id="PF13568"/>
    </source>
</evidence>
<name>A0ABY7WKT4_9SPHI</name>
<protein>
    <submittedName>
        <fullName evidence="3">Porin family protein</fullName>
    </submittedName>
</protein>
<gene>
    <name evidence="3" type="ORF">PQ465_07465</name>
</gene>
<dbReference type="InterPro" id="IPR025665">
    <property type="entry name" value="Beta-barrel_OMP_2"/>
</dbReference>